<gene>
    <name evidence="2" type="ORF">ES288_D10G023500v1</name>
</gene>
<evidence type="ECO:0000313" key="2">
    <source>
        <dbReference type="EMBL" id="TYG48540.1"/>
    </source>
</evidence>
<accession>A0A5D2AVJ9</accession>
<dbReference type="Proteomes" id="UP000323506">
    <property type="component" value="Chromosome D10"/>
</dbReference>
<reference evidence="2 3" key="1">
    <citation type="submission" date="2019-06" db="EMBL/GenBank/DDBJ databases">
        <title>WGS assembly of Gossypium darwinii.</title>
        <authorList>
            <person name="Chen Z.J."/>
            <person name="Sreedasyam A."/>
            <person name="Ando A."/>
            <person name="Song Q."/>
            <person name="De L."/>
            <person name="Hulse-Kemp A."/>
            <person name="Ding M."/>
            <person name="Ye W."/>
            <person name="Kirkbride R."/>
            <person name="Jenkins J."/>
            <person name="Plott C."/>
            <person name="Lovell J."/>
            <person name="Lin Y.-M."/>
            <person name="Vaughn R."/>
            <person name="Liu B."/>
            <person name="Li W."/>
            <person name="Simpson S."/>
            <person name="Scheffler B."/>
            <person name="Saski C."/>
            <person name="Grover C."/>
            <person name="Hu G."/>
            <person name="Conover J."/>
            <person name="Carlson J."/>
            <person name="Shu S."/>
            <person name="Boston L."/>
            <person name="Williams M."/>
            <person name="Peterson D."/>
            <person name="Mcgee K."/>
            <person name="Jones D."/>
            <person name="Wendel J."/>
            <person name="Stelly D."/>
            <person name="Grimwood J."/>
            <person name="Schmutz J."/>
        </authorList>
    </citation>
    <scope>NUCLEOTIDE SEQUENCE [LARGE SCALE GENOMIC DNA]</scope>
    <source>
        <strain evidence="2">1808015.09</strain>
    </source>
</reference>
<protein>
    <submittedName>
        <fullName evidence="2">Uncharacterized protein</fullName>
    </submittedName>
</protein>
<feature type="region of interest" description="Disordered" evidence="1">
    <location>
        <begin position="1"/>
        <end position="21"/>
    </location>
</feature>
<organism evidence="2 3">
    <name type="scientific">Gossypium darwinii</name>
    <name type="common">Darwin's cotton</name>
    <name type="synonym">Gossypium barbadense var. darwinii</name>
    <dbReference type="NCBI Taxonomy" id="34276"/>
    <lineage>
        <taxon>Eukaryota</taxon>
        <taxon>Viridiplantae</taxon>
        <taxon>Streptophyta</taxon>
        <taxon>Embryophyta</taxon>
        <taxon>Tracheophyta</taxon>
        <taxon>Spermatophyta</taxon>
        <taxon>Magnoliopsida</taxon>
        <taxon>eudicotyledons</taxon>
        <taxon>Gunneridae</taxon>
        <taxon>Pentapetalae</taxon>
        <taxon>rosids</taxon>
        <taxon>malvids</taxon>
        <taxon>Malvales</taxon>
        <taxon>Malvaceae</taxon>
        <taxon>Malvoideae</taxon>
        <taxon>Gossypium</taxon>
    </lineage>
</organism>
<dbReference type="EMBL" id="CM017710">
    <property type="protein sequence ID" value="TYG48540.1"/>
    <property type="molecule type" value="Genomic_DNA"/>
</dbReference>
<proteinExistence type="predicted"/>
<dbReference type="PANTHER" id="PTHR36615:SF7">
    <property type="entry name" value="PROTEIN, PUTATIVE-RELATED"/>
    <property type="match status" value="1"/>
</dbReference>
<dbReference type="AlphaFoldDB" id="A0A5D2AVJ9"/>
<evidence type="ECO:0000256" key="1">
    <source>
        <dbReference type="SAM" id="MobiDB-lite"/>
    </source>
</evidence>
<sequence length="58" mass="6154">MAGARREMINGGNISRRIAGSPIPRRGQVKVAIMAGIAHSFASIFTTSSRRASPSRLS</sequence>
<name>A0A5D2AVJ9_GOSDA</name>
<dbReference type="PANTHER" id="PTHR36615">
    <property type="entry name" value="PROTEIN, PUTATIVE-RELATED"/>
    <property type="match status" value="1"/>
</dbReference>
<keyword evidence="3" id="KW-1185">Reference proteome</keyword>
<evidence type="ECO:0000313" key="3">
    <source>
        <dbReference type="Proteomes" id="UP000323506"/>
    </source>
</evidence>